<dbReference type="EMBL" id="BAWF01000038">
    <property type="protein sequence ID" value="GAF47189.1"/>
    <property type="molecule type" value="Genomic_DNA"/>
</dbReference>
<keyword evidence="1" id="KW-0812">Transmembrane</keyword>
<gene>
    <name evidence="2" type="ORF">RW1_038_01110</name>
</gene>
<name>X0PVA8_RHOWR</name>
<feature type="transmembrane region" description="Helical" evidence="1">
    <location>
        <begin position="15"/>
        <end position="35"/>
    </location>
</feature>
<evidence type="ECO:0000256" key="1">
    <source>
        <dbReference type="SAM" id="Phobius"/>
    </source>
</evidence>
<protein>
    <submittedName>
        <fullName evidence="2">Uncharacterized protein</fullName>
    </submittedName>
</protein>
<dbReference type="RefSeq" id="WP_037235824.1">
    <property type="nucleotide sequence ID" value="NZ_BAWF01000038.1"/>
</dbReference>
<sequence>MNIPSFIADFYWTTGWGNVATVTVAAAGIWITTWVTGRRFEFDKEQDRRTLQRQPMADVIEAYLEAEFFKAVESNGC</sequence>
<keyword evidence="1" id="KW-1133">Transmembrane helix</keyword>
<accession>X0PVA8</accession>
<comment type="caution">
    <text evidence="2">The sequence shown here is derived from an EMBL/GenBank/DDBJ whole genome shotgun (WGS) entry which is preliminary data.</text>
</comment>
<evidence type="ECO:0000313" key="2">
    <source>
        <dbReference type="EMBL" id="GAF47189.1"/>
    </source>
</evidence>
<proteinExistence type="predicted"/>
<dbReference type="Proteomes" id="UP000019491">
    <property type="component" value="Unassembled WGS sequence"/>
</dbReference>
<organism evidence="2 3">
    <name type="scientific">Rhodococcus wratislaviensis NBRC 100605</name>
    <dbReference type="NCBI Taxonomy" id="1219028"/>
    <lineage>
        <taxon>Bacteria</taxon>
        <taxon>Bacillati</taxon>
        <taxon>Actinomycetota</taxon>
        <taxon>Actinomycetes</taxon>
        <taxon>Mycobacteriales</taxon>
        <taxon>Nocardiaceae</taxon>
        <taxon>Rhodococcus</taxon>
    </lineage>
</organism>
<evidence type="ECO:0000313" key="3">
    <source>
        <dbReference type="Proteomes" id="UP000019491"/>
    </source>
</evidence>
<reference evidence="2 3" key="1">
    <citation type="submission" date="2014-02" db="EMBL/GenBank/DDBJ databases">
        <title>Whole genome shotgun sequence of Rhodococcus wratislaviensis NBRC 100605.</title>
        <authorList>
            <person name="Hosoyama A."/>
            <person name="Tsuchikane K."/>
            <person name="Yoshida I."/>
            <person name="Ohji S."/>
            <person name="Ichikawa N."/>
            <person name="Yamazoe A."/>
            <person name="Fujita N."/>
        </authorList>
    </citation>
    <scope>NUCLEOTIDE SEQUENCE [LARGE SCALE GENOMIC DNA]</scope>
    <source>
        <strain evidence="2 3">NBRC 100605</strain>
    </source>
</reference>
<dbReference type="AlphaFoldDB" id="X0PVA8"/>
<keyword evidence="3" id="KW-1185">Reference proteome</keyword>
<keyword evidence="1" id="KW-0472">Membrane</keyword>